<accession>A0A9Q4H6Y0</accession>
<dbReference type="GeneID" id="86858258"/>
<dbReference type="CDD" id="cd07516">
    <property type="entry name" value="HAD_Pase"/>
    <property type="match status" value="1"/>
</dbReference>
<dbReference type="Gene3D" id="3.30.1240.10">
    <property type="match status" value="1"/>
</dbReference>
<dbReference type="InterPro" id="IPR023214">
    <property type="entry name" value="HAD_sf"/>
</dbReference>
<dbReference type="InterPro" id="IPR000150">
    <property type="entry name" value="Cof"/>
</dbReference>
<dbReference type="PANTHER" id="PTHR10000">
    <property type="entry name" value="PHOSPHOSERINE PHOSPHATASE"/>
    <property type="match status" value="1"/>
</dbReference>
<dbReference type="GO" id="GO:0000287">
    <property type="term" value="F:magnesium ion binding"/>
    <property type="evidence" value="ECO:0007669"/>
    <property type="project" value="TreeGrafter"/>
</dbReference>
<dbReference type="SFLD" id="SFLDG01144">
    <property type="entry name" value="C2.B.4:_PGP_Like"/>
    <property type="match status" value="1"/>
</dbReference>
<evidence type="ECO:0000313" key="2">
    <source>
        <dbReference type="EMBL" id="WWC54431.1"/>
    </source>
</evidence>
<dbReference type="EC" id="3.1.3.-" evidence="2"/>
<dbReference type="RefSeq" id="WP_070558243.1">
    <property type="nucleotide sequence ID" value="NZ_CAJHLJ010000004.1"/>
</dbReference>
<dbReference type="Proteomes" id="UP001069047">
    <property type="component" value="Unassembled WGS sequence"/>
</dbReference>
<sequence>MYRLAAFDVDGTLLKSDSSLSEATHQALKTMKESGIEIVISSGRPLPGVELIQDLVGKDLVRYLSSFNGGRIVDTWSDNQVIFEAVLPPAEVGEICDFLADYDVDINTYDDHNVLGLKEPNHQYMAHEAQLTGMPIKIENFVENETKVNKLMVTGDPAYLETVRQDLPEDWFKRWNIVKSAPYFLEFNPVDANKGAGLAHLSQEIGVDQEQTMAFGDQENDLTMIEWAGLGVAMGNAVASVKAVADFVTHTNDEEGISHVVDQFIIKD</sequence>
<keyword evidence="3" id="KW-1185">Reference proteome</keyword>
<accession>A0A1E9PS32</accession>
<keyword evidence="1" id="KW-0378">Hydrolase</keyword>
<dbReference type="InterPro" id="IPR006379">
    <property type="entry name" value="HAD-SF_hydro_IIB"/>
</dbReference>
<dbReference type="GO" id="GO:0005829">
    <property type="term" value="C:cytosol"/>
    <property type="evidence" value="ECO:0007669"/>
    <property type="project" value="TreeGrafter"/>
</dbReference>
<proteinExistence type="predicted"/>
<dbReference type="Pfam" id="PF08282">
    <property type="entry name" value="Hydrolase_3"/>
    <property type="match status" value="1"/>
</dbReference>
<dbReference type="SUPFAM" id="SSF56784">
    <property type="entry name" value="HAD-like"/>
    <property type="match status" value="1"/>
</dbReference>
<dbReference type="PROSITE" id="PS01229">
    <property type="entry name" value="COF_2"/>
    <property type="match status" value="1"/>
</dbReference>
<gene>
    <name evidence="2" type="ORF">DBT44_0008620</name>
    <name evidence="1" type="ORF">ODY61_06945</name>
</gene>
<name>A0A1E9PS32_9LACT</name>
<evidence type="ECO:0000313" key="1">
    <source>
        <dbReference type="EMBL" id="MCY3087839.1"/>
    </source>
</evidence>
<dbReference type="AlphaFoldDB" id="A0A1E9PS32"/>
<dbReference type="SFLD" id="SFLDS00003">
    <property type="entry name" value="Haloacid_Dehalogenase"/>
    <property type="match status" value="1"/>
</dbReference>
<organism evidence="1 4">
    <name type="scientific">Aerococcus mictus</name>
    <dbReference type="NCBI Taxonomy" id="2976810"/>
    <lineage>
        <taxon>Bacteria</taxon>
        <taxon>Bacillati</taxon>
        <taxon>Bacillota</taxon>
        <taxon>Bacilli</taxon>
        <taxon>Lactobacillales</taxon>
        <taxon>Aerococcaceae</taxon>
        <taxon>Aerococcus</taxon>
    </lineage>
</organism>
<dbReference type="NCBIfam" id="TIGR00099">
    <property type="entry name" value="Cof-subfamily"/>
    <property type="match status" value="1"/>
</dbReference>
<reference evidence="2" key="3">
    <citation type="submission" date="2024-02" db="EMBL/GenBank/DDBJ databases">
        <authorList>
            <person name="Choi B."/>
        </authorList>
    </citation>
    <scope>NUCLEOTIDE SEQUENCE</scope>
    <source>
        <strain evidence="2">UMB1016</strain>
    </source>
</reference>
<dbReference type="PANTHER" id="PTHR10000:SF8">
    <property type="entry name" value="HAD SUPERFAMILY HYDROLASE-LIKE, TYPE 3"/>
    <property type="match status" value="1"/>
</dbReference>
<dbReference type="EMBL" id="CP145132">
    <property type="protein sequence ID" value="WWC54431.1"/>
    <property type="molecule type" value="Genomic_DNA"/>
</dbReference>
<dbReference type="InterPro" id="IPR036412">
    <property type="entry name" value="HAD-like_sf"/>
</dbReference>
<dbReference type="Gene3D" id="3.40.50.1000">
    <property type="entry name" value="HAD superfamily/HAD-like"/>
    <property type="match status" value="1"/>
</dbReference>
<dbReference type="Proteomes" id="UP000250354">
    <property type="component" value="Chromosome"/>
</dbReference>
<dbReference type="GO" id="GO:0016791">
    <property type="term" value="F:phosphatase activity"/>
    <property type="evidence" value="ECO:0007669"/>
    <property type="project" value="TreeGrafter"/>
</dbReference>
<dbReference type="EMBL" id="JAOTMY010000003">
    <property type="protein sequence ID" value="MCY3087839.1"/>
    <property type="molecule type" value="Genomic_DNA"/>
</dbReference>
<dbReference type="SFLD" id="SFLDG01140">
    <property type="entry name" value="C2.B:_Phosphomannomutase_and_P"/>
    <property type="match status" value="1"/>
</dbReference>
<evidence type="ECO:0000313" key="3">
    <source>
        <dbReference type="Proteomes" id="UP000250354"/>
    </source>
</evidence>
<evidence type="ECO:0000313" key="4">
    <source>
        <dbReference type="Proteomes" id="UP001069047"/>
    </source>
</evidence>
<reference evidence="2 3" key="1">
    <citation type="journal article" date="2020" name="J. Bacteriol.">
        <title>Aerococcus urinae Isolated from Women with Lower Urinary Tract Symptoms: In Vitro Aggregation and Genome Analysis.</title>
        <authorList>
            <person name="Hilt E.E."/>
            <person name="Putonti C."/>
            <person name="Thomas-White K."/>
            <person name="Lewis A.L."/>
            <person name="Visick K.L."/>
            <person name="Gilbert N.M."/>
            <person name="Wolfe A.J."/>
        </authorList>
    </citation>
    <scope>NUCLEOTIDE SEQUENCE [LARGE SCALE GENOMIC DNA]</scope>
    <source>
        <strain evidence="2 3">UMB1016</strain>
    </source>
</reference>
<dbReference type="NCBIfam" id="TIGR01484">
    <property type="entry name" value="HAD-SF-IIB"/>
    <property type="match status" value="1"/>
</dbReference>
<protein>
    <submittedName>
        <fullName evidence="1">Cof-type HAD-IIB family hydrolase</fullName>
        <ecNumber evidence="2">3.1.3.-</ecNumber>
    </submittedName>
</protein>
<reference evidence="1" key="2">
    <citation type="submission" date="2022-09" db="EMBL/GenBank/DDBJ databases">
        <title>Aerococcus urinae taxonomy study.</title>
        <authorList>
            <person name="Christensen J."/>
            <person name="Senneby E."/>
        </authorList>
    </citation>
    <scope>NUCLEOTIDE SEQUENCE</scope>
    <source>
        <strain evidence="1">LUND-41-B12</strain>
    </source>
</reference>